<dbReference type="KEGG" id="aqu:100639026"/>
<dbReference type="PROSITE" id="PS51421">
    <property type="entry name" value="RAS"/>
    <property type="match status" value="1"/>
</dbReference>
<gene>
    <name evidence="4" type="primary">100639026</name>
</gene>
<evidence type="ECO:0000313" key="5">
    <source>
        <dbReference type="Proteomes" id="UP000007879"/>
    </source>
</evidence>
<dbReference type="PROSITE" id="PS51420">
    <property type="entry name" value="RHO"/>
    <property type="match status" value="1"/>
</dbReference>
<dbReference type="SMART" id="SM00173">
    <property type="entry name" value="RAS"/>
    <property type="match status" value="1"/>
</dbReference>
<dbReference type="STRING" id="400682.A0A1X7UXP4"/>
<evidence type="ECO:0000256" key="3">
    <source>
        <dbReference type="SAM" id="MobiDB-lite"/>
    </source>
</evidence>
<accession>A0A1X7UXP4</accession>
<dbReference type="GO" id="GO:0003924">
    <property type="term" value="F:GTPase activity"/>
    <property type="evidence" value="ECO:0007669"/>
    <property type="project" value="InterPro"/>
</dbReference>
<evidence type="ECO:0000256" key="1">
    <source>
        <dbReference type="ARBA" id="ARBA00022741"/>
    </source>
</evidence>
<dbReference type="OrthoDB" id="265044at2759"/>
<dbReference type="EnsemblMetazoa" id="XM_011405472.2">
    <property type="protein sequence ID" value="XP_011403774.1"/>
    <property type="gene ID" value="LOC100639026"/>
</dbReference>
<dbReference type="SMART" id="SM00174">
    <property type="entry name" value="RHO"/>
    <property type="match status" value="1"/>
</dbReference>
<dbReference type="GO" id="GO:0016020">
    <property type="term" value="C:membrane"/>
    <property type="evidence" value="ECO:0007669"/>
    <property type="project" value="InterPro"/>
</dbReference>
<dbReference type="OMA" id="QVITCNR"/>
<dbReference type="FunFam" id="3.40.50.300:FF:001423">
    <property type="entry name" value="Ras family GTPase"/>
    <property type="match status" value="1"/>
</dbReference>
<keyword evidence="2" id="KW-0342">GTP-binding</keyword>
<dbReference type="AlphaFoldDB" id="A0A1X7UXP4"/>
<keyword evidence="1" id="KW-0547">Nucleotide-binding</keyword>
<dbReference type="NCBIfam" id="TIGR00231">
    <property type="entry name" value="small_GTP"/>
    <property type="match status" value="1"/>
</dbReference>
<dbReference type="InterPro" id="IPR020849">
    <property type="entry name" value="Small_GTPase_Ras-type"/>
</dbReference>
<sequence>MPLKPEYKVTLLGAGGVGKSALTLRIISGQFTPSYNPTIEDYYRHDTNVEGVGQCIVEILDTAGTEQFASMRQLYINSGDAFALVYAIDNLDSFLEVKEIYQQLVEMKKPEELLVILVGNKCDLKSKRTVSTQEGIQAATQMKKCPFLETSAKDGTNVEEFFNTLVAAVDKKARGDEKDGRRSFRLGSRATGKRGRSRSQPDLRKHNSVDFQMRPGESAARKCVIL</sequence>
<dbReference type="PROSITE" id="PS51419">
    <property type="entry name" value="RAB"/>
    <property type="match status" value="1"/>
</dbReference>
<organism evidence="4">
    <name type="scientific">Amphimedon queenslandica</name>
    <name type="common">Sponge</name>
    <dbReference type="NCBI Taxonomy" id="400682"/>
    <lineage>
        <taxon>Eukaryota</taxon>
        <taxon>Metazoa</taxon>
        <taxon>Porifera</taxon>
        <taxon>Demospongiae</taxon>
        <taxon>Heteroscleromorpha</taxon>
        <taxon>Haplosclerida</taxon>
        <taxon>Niphatidae</taxon>
        <taxon>Amphimedon</taxon>
    </lineage>
</organism>
<keyword evidence="5" id="KW-1185">Reference proteome</keyword>
<feature type="compositionally biased region" description="Basic and acidic residues" evidence="3">
    <location>
        <begin position="199"/>
        <end position="208"/>
    </location>
</feature>
<feature type="region of interest" description="Disordered" evidence="3">
    <location>
        <begin position="177"/>
        <end position="214"/>
    </location>
</feature>
<dbReference type="SUPFAM" id="SSF52540">
    <property type="entry name" value="P-loop containing nucleoside triphosphate hydrolases"/>
    <property type="match status" value="1"/>
</dbReference>
<evidence type="ECO:0008006" key="6">
    <source>
        <dbReference type="Google" id="ProtNLM"/>
    </source>
</evidence>
<dbReference type="PRINTS" id="PR00449">
    <property type="entry name" value="RASTRNSFRMNG"/>
</dbReference>
<reference evidence="5" key="1">
    <citation type="journal article" date="2010" name="Nature">
        <title>The Amphimedon queenslandica genome and the evolution of animal complexity.</title>
        <authorList>
            <person name="Srivastava M."/>
            <person name="Simakov O."/>
            <person name="Chapman J."/>
            <person name="Fahey B."/>
            <person name="Gauthier M.E."/>
            <person name="Mitros T."/>
            <person name="Richards G.S."/>
            <person name="Conaco C."/>
            <person name="Dacre M."/>
            <person name="Hellsten U."/>
            <person name="Larroux C."/>
            <person name="Putnam N.H."/>
            <person name="Stanke M."/>
            <person name="Adamska M."/>
            <person name="Darling A."/>
            <person name="Degnan S.M."/>
            <person name="Oakley T.H."/>
            <person name="Plachetzki D.C."/>
            <person name="Zhai Y."/>
            <person name="Adamski M."/>
            <person name="Calcino A."/>
            <person name="Cummins S.F."/>
            <person name="Goodstein D.M."/>
            <person name="Harris C."/>
            <person name="Jackson D.J."/>
            <person name="Leys S.P."/>
            <person name="Shu S."/>
            <person name="Woodcroft B.J."/>
            <person name="Vervoort M."/>
            <person name="Kosik K.S."/>
            <person name="Manning G."/>
            <person name="Degnan B.M."/>
            <person name="Rokhsar D.S."/>
        </authorList>
    </citation>
    <scope>NUCLEOTIDE SEQUENCE [LARGE SCALE GENOMIC DNA]</scope>
</reference>
<dbReference type="Proteomes" id="UP000007879">
    <property type="component" value="Unassembled WGS sequence"/>
</dbReference>
<dbReference type="InterPro" id="IPR005225">
    <property type="entry name" value="Small_GTP-bd"/>
</dbReference>
<name>A0A1X7UXP4_AMPQE</name>
<dbReference type="InParanoid" id="A0A1X7UXP4"/>
<dbReference type="CDD" id="cd00876">
    <property type="entry name" value="Ras"/>
    <property type="match status" value="1"/>
</dbReference>
<evidence type="ECO:0000256" key="2">
    <source>
        <dbReference type="ARBA" id="ARBA00023134"/>
    </source>
</evidence>
<dbReference type="eggNOG" id="KOG0395">
    <property type="taxonomic scope" value="Eukaryota"/>
</dbReference>
<dbReference type="InterPro" id="IPR001806">
    <property type="entry name" value="Small_GTPase"/>
</dbReference>
<dbReference type="GO" id="GO:0007165">
    <property type="term" value="P:signal transduction"/>
    <property type="evidence" value="ECO:0007669"/>
    <property type="project" value="InterPro"/>
</dbReference>
<dbReference type="InterPro" id="IPR027417">
    <property type="entry name" value="P-loop_NTPase"/>
</dbReference>
<protein>
    <recommendedName>
        <fullName evidence="6">Small monomeric GTPase</fullName>
    </recommendedName>
</protein>
<evidence type="ECO:0000313" key="4">
    <source>
        <dbReference type="EnsemblMetazoa" id="Aqu2.1.32548_001"/>
    </source>
</evidence>
<dbReference type="SMART" id="SM00175">
    <property type="entry name" value="RAB"/>
    <property type="match status" value="1"/>
</dbReference>
<reference evidence="4" key="2">
    <citation type="submission" date="2017-05" db="UniProtKB">
        <authorList>
            <consortium name="EnsemblMetazoa"/>
        </authorList>
    </citation>
    <scope>IDENTIFICATION</scope>
</reference>
<dbReference type="PANTHER" id="PTHR24070">
    <property type="entry name" value="RAS, DI-RAS, AND RHEB FAMILY MEMBERS OF SMALL GTPASE SUPERFAMILY"/>
    <property type="match status" value="1"/>
</dbReference>
<dbReference type="Gene3D" id="3.40.50.300">
    <property type="entry name" value="P-loop containing nucleotide triphosphate hydrolases"/>
    <property type="match status" value="1"/>
</dbReference>
<proteinExistence type="predicted"/>
<dbReference type="Pfam" id="PF00071">
    <property type="entry name" value="Ras"/>
    <property type="match status" value="1"/>
</dbReference>
<dbReference type="GO" id="GO:0005525">
    <property type="term" value="F:GTP binding"/>
    <property type="evidence" value="ECO:0007669"/>
    <property type="project" value="UniProtKB-KW"/>
</dbReference>
<dbReference type="EnsemblMetazoa" id="Aqu2.1.32548_001">
    <property type="protein sequence ID" value="Aqu2.1.32548_001"/>
    <property type="gene ID" value="Aqu2.1.32548"/>
</dbReference>